<evidence type="ECO:0000313" key="2">
    <source>
        <dbReference type="EMBL" id="GLS22304.1"/>
    </source>
</evidence>
<organism evidence="2 3">
    <name type="scientific">Labrys miyagiensis</name>
    <dbReference type="NCBI Taxonomy" id="346912"/>
    <lineage>
        <taxon>Bacteria</taxon>
        <taxon>Pseudomonadati</taxon>
        <taxon>Pseudomonadota</taxon>
        <taxon>Alphaproteobacteria</taxon>
        <taxon>Hyphomicrobiales</taxon>
        <taxon>Xanthobacteraceae</taxon>
        <taxon>Labrys</taxon>
    </lineage>
</organism>
<accession>A0ABQ6CU97</accession>
<evidence type="ECO:0000313" key="3">
    <source>
        <dbReference type="Proteomes" id="UP001156882"/>
    </source>
</evidence>
<keyword evidence="3" id="KW-1185">Reference proteome</keyword>
<dbReference type="InterPro" id="IPR051783">
    <property type="entry name" value="NAD(P)-dependent_oxidoreduct"/>
</dbReference>
<dbReference type="SUPFAM" id="SSF51735">
    <property type="entry name" value="NAD(P)-binding Rossmann-fold domains"/>
    <property type="match status" value="1"/>
</dbReference>
<dbReference type="PANTHER" id="PTHR48079:SF6">
    <property type="entry name" value="NAD(P)-BINDING DOMAIN-CONTAINING PROTEIN-RELATED"/>
    <property type="match status" value="1"/>
</dbReference>
<dbReference type="RefSeq" id="WP_284315274.1">
    <property type="nucleotide sequence ID" value="NZ_BSPC01000059.1"/>
</dbReference>
<dbReference type="Proteomes" id="UP001156882">
    <property type="component" value="Unassembled WGS sequence"/>
</dbReference>
<dbReference type="EMBL" id="BSPC01000059">
    <property type="protein sequence ID" value="GLS22304.1"/>
    <property type="molecule type" value="Genomic_DNA"/>
</dbReference>
<proteinExistence type="predicted"/>
<evidence type="ECO:0000259" key="1">
    <source>
        <dbReference type="Pfam" id="PF01370"/>
    </source>
</evidence>
<sequence length="320" mass="34381">MKIAITGATGFAGRNLVRLAAERGHEVVATARGITGPGDFQGQARFLQADLGDEAALRATFAGCDAVIHLAALSAPWGRTSDFERVNVAGTRHVVRAAEAAGIGRLVHVSSSSVYFAFEDHLDLREDATLPPPVNAYAATKRASEDEAWRFSGTVFIARPRAIFGPGDTQLLPRFLAAARRGPLPLLRGGRAMTDLTFVDTHSHALLAMAEAPAELAGTYNVSQGEPVVLRDMVERLLGGLGVPVRWRSLPAPLAFAGAHLLETLCRLDPKGREPPVTVYGLGLLSYSLTLNLRQMRQKLDWRPPIGLDEALERTIRAAA</sequence>
<dbReference type="Gene3D" id="3.40.50.720">
    <property type="entry name" value="NAD(P)-binding Rossmann-like Domain"/>
    <property type="match status" value="1"/>
</dbReference>
<feature type="domain" description="NAD-dependent epimerase/dehydratase" evidence="1">
    <location>
        <begin position="3"/>
        <end position="222"/>
    </location>
</feature>
<gene>
    <name evidence="2" type="ORF">GCM10007874_53220</name>
</gene>
<reference evidence="3" key="1">
    <citation type="journal article" date="2019" name="Int. J. Syst. Evol. Microbiol.">
        <title>The Global Catalogue of Microorganisms (GCM) 10K type strain sequencing project: providing services to taxonomists for standard genome sequencing and annotation.</title>
        <authorList>
            <consortium name="The Broad Institute Genomics Platform"/>
            <consortium name="The Broad Institute Genome Sequencing Center for Infectious Disease"/>
            <person name="Wu L."/>
            <person name="Ma J."/>
        </authorList>
    </citation>
    <scope>NUCLEOTIDE SEQUENCE [LARGE SCALE GENOMIC DNA]</scope>
    <source>
        <strain evidence="3">NBRC 101365</strain>
    </source>
</reference>
<dbReference type="Pfam" id="PF01370">
    <property type="entry name" value="Epimerase"/>
    <property type="match status" value="1"/>
</dbReference>
<name>A0ABQ6CU97_9HYPH</name>
<dbReference type="InterPro" id="IPR036291">
    <property type="entry name" value="NAD(P)-bd_dom_sf"/>
</dbReference>
<protein>
    <submittedName>
        <fullName evidence="2">3-beta hydroxysteroid dehydrogenase</fullName>
    </submittedName>
</protein>
<dbReference type="InterPro" id="IPR001509">
    <property type="entry name" value="Epimerase_deHydtase"/>
</dbReference>
<comment type="caution">
    <text evidence="2">The sequence shown here is derived from an EMBL/GenBank/DDBJ whole genome shotgun (WGS) entry which is preliminary data.</text>
</comment>
<dbReference type="PANTHER" id="PTHR48079">
    <property type="entry name" value="PROTEIN YEEZ"/>
    <property type="match status" value="1"/>
</dbReference>